<comment type="cofactor">
    <cofactor evidence="1 7">
        <name>Zn(2+)</name>
        <dbReference type="ChEBI" id="CHEBI:29105"/>
    </cofactor>
</comment>
<evidence type="ECO:0000313" key="9">
    <source>
        <dbReference type="EMBL" id="RMZ55718.1"/>
    </source>
</evidence>
<evidence type="ECO:0000256" key="2">
    <source>
        <dbReference type="ARBA" id="ARBA00008072"/>
    </source>
</evidence>
<dbReference type="InterPro" id="IPR020843">
    <property type="entry name" value="ER"/>
</dbReference>
<name>A0A3M7KYW3_AUXPR</name>
<dbReference type="PROSITE" id="PS00059">
    <property type="entry name" value="ADH_ZINC"/>
    <property type="match status" value="1"/>
</dbReference>
<dbReference type="InterPro" id="IPR013154">
    <property type="entry name" value="ADH-like_N"/>
</dbReference>
<dbReference type="EMBL" id="QOKY01000159">
    <property type="protein sequence ID" value="RMZ55718.1"/>
    <property type="molecule type" value="Genomic_DNA"/>
</dbReference>
<dbReference type="Gene3D" id="3.40.50.720">
    <property type="entry name" value="NAD(P)-binding Rossmann-like Domain"/>
    <property type="match status" value="1"/>
</dbReference>
<evidence type="ECO:0000313" key="10">
    <source>
        <dbReference type="Proteomes" id="UP000279271"/>
    </source>
</evidence>
<dbReference type="InterPro" id="IPR036291">
    <property type="entry name" value="NAD(P)-bd_dom_sf"/>
</dbReference>
<dbReference type="InterPro" id="IPR002328">
    <property type="entry name" value="ADH_Zn_CS"/>
</dbReference>
<dbReference type="GO" id="GO:0008270">
    <property type="term" value="F:zinc ion binding"/>
    <property type="evidence" value="ECO:0007669"/>
    <property type="project" value="InterPro"/>
</dbReference>
<evidence type="ECO:0000256" key="3">
    <source>
        <dbReference type="ARBA" id="ARBA00022723"/>
    </source>
</evidence>
<sequence length="362" mass="38923">MATSLINHAVVLHGKDDLRYEEWPLSDEIGPGQVRIQIKAVGICGSDVHFWKHGRIAHFVVEAPMVIGHESAGQVVGVGPGVTALHVGDRVALEPGIPCWEHRLSRQAGFLQSGSYNLDPDIKFFATPPHHGSLCNFIDHPAYLCYKLPDNLDYEDGAMCEPLSVGIHACRRSGVSPGKRVLILGAGPIGLVALLSASAFGADCVAITDLRQEALDLARELGARVTQRTLHDETPEEAARKLKESAAPDGFDIVIDCAGFESTMQTALAAAAPGAKVVLVGMGQVEMKLPLGSASIREVDILGSFRYKNTYDTCLSLLSSGRINVKPLITHRHDYTEKEVLQGFETASKPAETGAIKVMFSL</sequence>
<dbReference type="PANTHER" id="PTHR43161:SF9">
    <property type="entry name" value="SORBITOL DEHYDROGENASE"/>
    <property type="match status" value="1"/>
</dbReference>
<protein>
    <recommendedName>
        <fullName evidence="8">Enoyl reductase (ER) domain-containing protein</fullName>
    </recommendedName>
</protein>
<proteinExistence type="inferred from homology"/>
<dbReference type="CDD" id="cd05285">
    <property type="entry name" value="sorbitol_DH"/>
    <property type="match status" value="1"/>
</dbReference>
<dbReference type="AlphaFoldDB" id="A0A3M7KYW3"/>
<gene>
    <name evidence="9" type="ORF">APUTEX25_005759</name>
</gene>
<evidence type="ECO:0000256" key="1">
    <source>
        <dbReference type="ARBA" id="ARBA00001947"/>
    </source>
</evidence>
<dbReference type="InterPro" id="IPR011032">
    <property type="entry name" value="GroES-like_sf"/>
</dbReference>
<comment type="caution">
    <text evidence="9">The sequence shown here is derived from an EMBL/GenBank/DDBJ whole genome shotgun (WGS) entry which is preliminary data.</text>
</comment>
<evidence type="ECO:0000256" key="6">
    <source>
        <dbReference type="ARBA" id="ARBA00023027"/>
    </source>
</evidence>
<evidence type="ECO:0000259" key="8">
    <source>
        <dbReference type="SMART" id="SM00829"/>
    </source>
</evidence>
<comment type="similarity">
    <text evidence="2 7">Belongs to the zinc-containing alcohol dehydrogenase family.</text>
</comment>
<dbReference type="InterPro" id="IPR013149">
    <property type="entry name" value="ADH-like_C"/>
</dbReference>
<dbReference type="SMART" id="SM00829">
    <property type="entry name" value="PKS_ER"/>
    <property type="match status" value="1"/>
</dbReference>
<feature type="domain" description="Enoyl reductase (ER)" evidence="8">
    <location>
        <begin position="14"/>
        <end position="358"/>
    </location>
</feature>
<dbReference type="SUPFAM" id="SSF51735">
    <property type="entry name" value="NAD(P)-binding Rossmann-fold domains"/>
    <property type="match status" value="1"/>
</dbReference>
<dbReference type="Pfam" id="PF08240">
    <property type="entry name" value="ADH_N"/>
    <property type="match status" value="1"/>
</dbReference>
<accession>A0A3M7KYW3</accession>
<dbReference type="SUPFAM" id="SSF50129">
    <property type="entry name" value="GroES-like"/>
    <property type="match status" value="1"/>
</dbReference>
<reference evidence="10" key="1">
    <citation type="journal article" date="2018" name="Algal Res.">
        <title>Characterization of plant carbon substrate utilization by Auxenochlorella protothecoides.</title>
        <authorList>
            <person name="Vogler B.W."/>
            <person name="Starkenburg S.R."/>
            <person name="Sudasinghe N."/>
            <person name="Schambach J.Y."/>
            <person name="Rollin J.A."/>
            <person name="Pattathil S."/>
            <person name="Barry A.N."/>
        </authorList>
    </citation>
    <scope>NUCLEOTIDE SEQUENCE [LARGE SCALE GENOMIC DNA]</scope>
    <source>
        <strain evidence="10">UTEX 25</strain>
    </source>
</reference>
<keyword evidence="4 7" id="KW-0862">Zinc</keyword>
<keyword evidence="6" id="KW-0520">NAD</keyword>
<organism evidence="9 10">
    <name type="scientific">Auxenochlorella protothecoides</name>
    <name type="common">Green microalga</name>
    <name type="synonym">Chlorella protothecoides</name>
    <dbReference type="NCBI Taxonomy" id="3075"/>
    <lineage>
        <taxon>Eukaryota</taxon>
        <taxon>Viridiplantae</taxon>
        <taxon>Chlorophyta</taxon>
        <taxon>core chlorophytes</taxon>
        <taxon>Trebouxiophyceae</taxon>
        <taxon>Chlorellales</taxon>
        <taxon>Chlorellaceae</taxon>
        <taxon>Auxenochlorella</taxon>
    </lineage>
</organism>
<dbReference type="Proteomes" id="UP000279271">
    <property type="component" value="Unassembled WGS sequence"/>
</dbReference>
<keyword evidence="3 7" id="KW-0479">Metal-binding</keyword>
<evidence type="ECO:0000256" key="5">
    <source>
        <dbReference type="ARBA" id="ARBA00023002"/>
    </source>
</evidence>
<dbReference type="GO" id="GO:0016616">
    <property type="term" value="F:oxidoreductase activity, acting on the CH-OH group of donors, NAD or NADP as acceptor"/>
    <property type="evidence" value="ECO:0007669"/>
    <property type="project" value="InterPro"/>
</dbReference>
<dbReference type="Gene3D" id="3.90.180.10">
    <property type="entry name" value="Medium-chain alcohol dehydrogenases, catalytic domain"/>
    <property type="match status" value="1"/>
</dbReference>
<dbReference type="PANTHER" id="PTHR43161">
    <property type="entry name" value="SORBITOL DEHYDROGENASE"/>
    <property type="match status" value="1"/>
</dbReference>
<dbReference type="InterPro" id="IPR045306">
    <property type="entry name" value="SDH-like"/>
</dbReference>
<keyword evidence="5" id="KW-0560">Oxidoreductase</keyword>
<dbReference type="Pfam" id="PF00107">
    <property type="entry name" value="ADH_zinc_N"/>
    <property type="match status" value="1"/>
</dbReference>
<evidence type="ECO:0000256" key="7">
    <source>
        <dbReference type="RuleBase" id="RU361277"/>
    </source>
</evidence>
<dbReference type="FunFam" id="3.40.50.720:FF:000068">
    <property type="entry name" value="Sorbitol dehydrogenase"/>
    <property type="match status" value="1"/>
</dbReference>
<evidence type="ECO:0000256" key="4">
    <source>
        <dbReference type="ARBA" id="ARBA00022833"/>
    </source>
</evidence>